<dbReference type="Proteomes" id="UP000673691">
    <property type="component" value="Unassembled WGS sequence"/>
</dbReference>
<dbReference type="AlphaFoldDB" id="A0A8H8DJW0"/>
<keyword evidence="4" id="KW-1185">Reference proteome</keyword>
<feature type="region of interest" description="Disordered" evidence="1">
    <location>
        <begin position="202"/>
        <end position="229"/>
    </location>
</feature>
<accession>A0A8H8DJW0</accession>
<dbReference type="GO" id="GO:0031966">
    <property type="term" value="C:mitochondrial membrane"/>
    <property type="evidence" value="ECO:0007669"/>
    <property type="project" value="TreeGrafter"/>
</dbReference>
<dbReference type="PANTHER" id="PTHR12563">
    <property type="entry name" value="GLYCEROL-3-PHOSPHATE ACYLTRANSFERASE"/>
    <property type="match status" value="1"/>
</dbReference>
<dbReference type="PANTHER" id="PTHR12563:SF17">
    <property type="entry name" value="DIHYDROXYACETONE PHOSPHATE ACYLTRANSFERASE"/>
    <property type="match status" value="1"/>
</dbReference>
<organism evidence="3 4">
    <name type="scientific">Olpidium bornovanus</name>
    <dbReference type="NCBI Taxonomy" id="278681"/>
    <lineage>
        <taxon>Eukaryota</taxon>
        <taxon>Fungi</taxon>
        <taxon>Fungi incertae sedis</taxon>
        <taxon>Olpidiomycota</taxon>
        <taxon>Olpidiomycotina</taxon>
        <taxon>Olpidiomycetes</taxon>
        <taxon>Olpidiales</taxon>
        <taxon>Olpidiaceae</taxon>
        <taxon>Olpidium</taxon>
    </lineage>
</organism>
<dbReference type="Pfam" id="PF19277">
    <property type="entry name" value="GPAT_C"/>
    <property type="match status" value="1"/>
</dbReference>
<evidence type="ECO:0000313" key="4">
    <source>
        <dbReference type="Proteomes" id="UP000673691"/>
    </source>
</evidence>
<dbReference type="InterPro" id="IPR045520">
    <property type="entry name" value="GPAT/DHAPAT_C"/>
</dbReference>
<evidence type="ECO:0000256" key="1">
    <source>
        <dbReference type="SAM" id="MobiDB-lite"/>
    </source>
</evidence>
<dbReference type="GO" id="GO:0019432">
    <property type="term" value="P:triglyceride biosynthetic process"/>
    <property type="evidence" value="ECO:0007669"/>
    <property type="project" value="TreeGrafter"/>
</dbReference>
<dbReference type="EMBL" id="JAEFCI010003929">
    <property type="protein sequence ID" value="KAG5461259.1"/>
    <property type="molecule type" value="Genomic_DNA"/>
</dbReference>
<gene>
    <name evidence="3" type="ORF">BJ554DRAFT_6573</name>
</gene>
<evidence type="ECO:0000259" key="2">
    <source>
        <dbReference type="Pfam" id="PF19277"/>
    </source>
</evidence>
<feature type="domain" description="GPAT/DHAPAT C-terminal" evidence="2">
    <location>
        <begin position="2"/>
        <end position="289"/>
    </location>
</feature>
<dbReference type="OrthoDB" id="10255570at2759"/>
<dbReference type="InterPro" id="IPR022284">
    <property type="entry name" value="GPAT/DHAPAT"/>
</dbReference>
<dbReference type="GO" id="GO:0006072">
    <property type="term" value="P:glycerol-3-phosphate metabolic process"/>
    <property type="evidence" value="ECO:0007669"/>
    <property type="project" value="TreeGrafter"/>
</dbReference>
<proteinExistence type="predicted"/>
<dbReference type="GO" id="GO:0006631">
    <property type="term" value="P:fatty acid metabolic process"/>
    <property type="evidence" value="ECO:0007669"/>
    <property type="project" value="TreeGrafter"/>
</dbReference>
<dbReference type="GO" id="GO:0008654">
    <property type="term" value="P:phospholipid biosynthetic process"/>
    <property type="evidence" value="ECO:0007669"/>
    <property type="project" value="TreeGrafter"/>
</dbReference>
<protein>
    <recommendedName>
        <fullName evidence="2">GPAT/DHAPAT C-terminal domain-containing protein</fullName>
    </recommendedName>
</protein>
<sequence length="388" mass="43982">MRTGAIVDRAVGVLRELVGEREDLLERVFFSTKRFELSFYRNQAIHLFIKEAIVSVSMYATIRRGGSKETQRVSYAELLDEVTFLSRLLKVDFIYPPGTIEDNLKETLRFMTSEIVCADNEYIWLSDRERARGRENFGAFAVPFQFIDALLRGVCRRRLTSELADPQDFYCFLIWPFVDAYWLAVVSMFSLAPLPDPAPEPPLAEVRPAGAGTVPKSPAAEGVPSTVAPPPVLATPPSLTLAEPPWVDDKLFMSRVQLLGRTLYYQGDLTYYEAINKETLKNAYLRLQSAKDEGAVLRVRRPAPSARQQVPAVSLDPRYVPVVNANRHRHDGGDKNVQAECYQVHNWNHVQYSVQPQGALFELMERVGRFRREGRTASSEGIERNKLV</sequence>
<name>A0A8H8DJW0_9FUNG</name>
<evidence type="ECO:0000313" key="3">
    <source>
        <dbReference type="EMBL" id="KAG5461259.1"/>
    </source>
</evidence>
<comment type="caution">
    <text evidence="3">The sequence shown here is derived from an EMBL/GenBank/DDBJ whole genome shotgun (WGS) entry which is preliminary data.</text>
</comment>
<dbReference type="GO" id="GO:0004366">
    <property type="term" value="F:glycerol-3-phosphate O-acyltransferase activity"/>
    <property type="evidence" value="ECO:0007669"/>
    <property type="project" value="TreeGrafter"/>
</dbReference>
<reference evidence="3 4" key="1">
    <citation type="journal article" name="Sci. Rep.">
        <title>Genome-scale phylogenetic analyses confirm Olpidium as the closest living zoosporic fungus to the non-flagellated, terrestrial fungi.</title>
        <authorList>
            <person name="Chang Y."/>
            <person name="Rochon D."/>
            <person name="Sekimoto S."/>
            <person name="Wang Y."/>
            <person name="Chovatia M."/>
            <person name="Sandor L."/>
            <person name="Salamov A."/>
            <person name="Grigoriev I.V."/>
            <person name="Stajich J.E."/>
            <person name="Spatafora J.W."/>
        </authorList>
    </citation>
    <scope>NUCLEOTIDE SEQUENCE [LARGE SCALE GENOMIC DNA]</scope>
    <source>
        <strain evidence="3">S191</strain>
    </source>
</reference>